<organism evidence="4 5">
    <name type="scientific">Lupinus albus</name>
    <name type="common">White lupine</name>
    <name type="synonym">Lupinus termis</name>
    <dbReference type="NCBI Taxonomy" id="3870"/>
    <lineage>
        <taxon>Eukaryota</taxon>
        <taxon>Viridiplantae</taxon>
        <taxon>Streptophyta</taxon>
        <taxon>Embryophyta</taxon>
        <taxon>Tracheophyta</taxon>
        <taxon>Spermatophyta</taxon>
        <taxon>Magnoliopsida</taxon>
        <taxon>eudicotyledons</taxon>
        <taxon>Gunneridae</taxon>
        <taxon>Pentapetalae</taxon>
        <taxon>rosids</taxon>
        <taxon>fabids</taxon>
        <taxon>Fabales</taxon>
        <taxon>Fabaceae</taxon>
        <taxon>Papilionoideae</taxon>
        <taxon>50 kb inversion clade</taxon>
        <taxon>genistoids sensu lato</taxon>
        <taxon>core genistoids</taxon>
        <taxon>Genisteae</taxon>
        <taxon>Lupinus</taxon>
    </lineage>
</organism>
<feature type="domain" description="C2H2-type" evidence="3">
    <location>
        <begin position="199"/>
        <end position="226"/>
    </location>
</feature>
<feature type="domain" description="C2H2-type" evidence="3">
    <location>
        <begin position="4"/>
        <end position="31"/>
    </location>
</feature>
<dbReference type="InterPro" id="IPR013087">
    <property type="entry name" value="Znf_C2H2_type"/>
</dbReference>
<accession>A0A6A4QFN0</accession>
<dbReference type="Proteomes" id="UP000447434">
    <property type="component" value="Chromosome 5"/>
</dbReference>
<name>A0A6A4QFN0_LUPAL</name>
<dbReference type="PROSITE" id="PS50157">
    <property type="entry name" value="ZINC_FINGER_C2H2_2"/>
    <property type="match status" value="3"/>
</dbReference>
<dbReference type="PANTHER" id="PTHR46326:SF8">
    <property type="entry name" value="C2H2-LIKE ZINC FINGER PROTEIN"/>
    <property type="match status" value="1"/>
</dbReference>
<dbReference type="Gene3D" id="3.30.160.60">
    <property type="entry name" value="Classic Zinc Finger"/>
    <property type="match status" value="1"/>
</dbReference>
<dbReference type="AlphaFoldDB" id="A0A6A4QFN0"/>
<comment type="caution">
    <text evidence="4">The sequence shown here is derived from an EMBL/GenBank/DDBJ whole genome shotgun (WGS) entry which is preliminary data.</text>
</comment>
<feature type="domain" description="C2H2-type" evidence="3">
    <location>
        <begin position="232"/>
        <end position="259"/>
    </location>
</feature>
<dbReference type="EMBL" id="WOCE01000005">
    <property type="protein sequence ID" value="KAE9613145.1"/>
    <property type="molecule type" value="Genomic_DNA"/>
</dbReference>
<evidence type="ECO:0000256" key="2">
    <source>
        <dbReference type="SAM" id="MobiDB-lite"/>
    </source>
</evidence>
<dbReference type="InterPro" id="IPR044303">
    <property type="entry name" value="ZAT1/4/9"/>
</dbReference>
<keyword evidence="1" id="KW-0479">Metal-binding</keyword>
<reference evidence="5" key="1">
    <citation type="journal article" date="2020" name="Nat. Commun.">
        <title>Genome sequence of the cluster root forming white lupin.</title>
        <authorList>
            <person name="Hufnagel B."/>
            <person name="Marques A."/>
            <person name="Soriano A."/>
            <person name="Marques L."/>
            <person name="Divol F."/>
            <person name="Doumas P."/>
            <person name="Sallet E."/>
            <person name="Mancinotti D."/>
            <person name="Carrere S."/>
            <person name="Marande W."/>
            <person name="Arribat S."/>
            <person name="Keller J."/>
            <person name="Huneau C."/>
            <person name="Blein T."/>
            <person name="Aime D."/>
            <person name="Laguerre M."/>
            <person name="Taylor J."/>
            <person name="Schubert V."/>
            <person name="Nelson M."/>
            <person name="Geu-Flores F."/>
            <person name="Crespi M."/>
            <person name="Gallardo-Guerrero K."/>
            <person name="Delaux P.-M."/>
            <person name="Salse J."/>
            <person name="Berges H."/>
            <person name="Guyot R."/>
            <person name="Gouzy J."/>
            <person name="Peret B."/>
        </authorList>
    </citation>
    <scope>NUCLEOTIDE SEQUENCE [LARGE SCALE GENOMIC DNA]</scope>
    <source>
        <strain evidence="5">cv. Amiga</strain>
    </source>
</reference>
<feature type="compositionally biased region" description="Basic and acidic residues" evidence="2">
    <location>
        <begin position="92"/>
        <end position="102"/>
    </location>
</feature>
<keyword evidence="1" id="KW-0863">Zinc-finger</keyword>
<evidence type="ECO:0000256" key="1">
    <source>
        <dbReference type="PROSITE-ProRule" id="PRU00042"/>
    </source>
</evidence>
<proteinExistence type="predicted"/>
<evidence type="ECO:0000313" key="5">
    <source>
        <dbReference type="Proteomes" id="UP000447434"/>
    </source>
</evidence>
<evidence type="ECO:0000259" key="3">
    <source>
        <dbReference type="PROSITE" id="PS50157"/>
    </source>
</evidence>
<dbReference type="GO" id="GO:0008270">
    <property type="term" value="F:zinc ion binding"/>
    <property type="evidence" value="ECO:0007669"/>
    <property type="project" value="UniProtKB-KW"/>
</dbReference>
<feature type="region of interest" description="Disordered" evidence="2">
    <location>
        <begin position="76"/>
        <end position="127"/>
    </location>
</feature>
<dbReference type="OrthoDB" id="9411774at2759"/>
<feature type="compositionally biased region" description="Basic residues" evidence="2">
    <location>
        <begin position="103"/>
        <end position="113"/>
    </location>
</feature>
<dbReference type="SUPFAM" id="SSF57667">
    <property type="entry name" value="beta-beta-alpha zinc fingers"/>
    <property type="match status" value="2"/>
</dbReference>
<evidence type="ECO:0000313" key="4">
    <source>
        <dbReference type="EMBL" id="KAE9613145.1"/>
    </source>
</evidence>
<dbReference type="Pfam" id="PF13912">
    <property type="entry name" value="zf-C2H2_6"/>
    <property type="match status" value="3"/>
</dbReference>
<dbReference type="GO" id="GO:0006355">
    <property type="term" value="P:regulation of DNA-templated transcription"/>
    <property type="evidence" value="ECO:0007669"/>
    <property type="project" value="InterPro"/>
</dbReference>
<dbReference type="PROSITE" id="PS00028">
    <property type="entry name" value="ZINC_FINGER_C2H2_1"/>
    <property type="match status" value="2"/>
</dbReference>
<keyword evidence="5" id="KW-1185">Reference proteome</keyword>
<dbReference type="PANTHER" id="PTHR46326">
    <property type="entry name" value="ZINC FINGER PROTEIN ZAT1-RELATED"/>
    <property type="match status" value="1"/>
</dbReference>
<gene>
    <name evidence="4" type="ORF">Lalb_Chr05g0214451</name>
</gene>
<keyword evidence="1" id="KW-0862">Zinc</keyword>
<sequence length="294" mass="33372">MERHKCKLCSRTFANGRALGGHMKGHFSILPLPPKPQPVTTHIDSASFSFSSSSDDDEEKCMIYELRENPKKSFRLADPKFSFPSDTGSVVQDRESETESKNPTRKRSKRNRKWNQNLEQNKKSKLSLMELSPVSSVSETWPEEDVAMCLMMLSRDTWNMKKNAIVEEQEVEEEKVKPKGLNLEDNNMKLKRVSGKHNNKCDKCGKTFRSSRALGSHKSICSRDDDDKNKIFECPFCYKVFGSGQALGGHKRSHLIQSSNASNHSTTTRFKDTFIDLNLPAQTEEDDLSIVSDA</sequence>
<protein>
    <submittedName>
        <fullName evidence="4">Putative transcription factor C2H2 family</fullName>
    </submittedName>
</protein>
<dbReference type="SMART" id="SM00355">
    <property type="entry name" value="ZnF_C2H2"/>
    <property type="match status" value="3"/>
</dbReference>
<dbReference type="InterPro" id="IPR036236">
    <property type="entry name" value="Znf_C2H2_sf"/>
</dbReference>